<protein>
    <submittedName>
        <fullName evidence="1">Uncharacterized protein</fullName>
    </submittedName>
</protein>
<dbReference type="AlphaFoldDB" id="A0A0S3SVT6"/>
<accession>A0A0S3SVT6</accession>
<evidence type="ECO:0000313" key="1">
    <source>
        <dbReference type="EMBL" id="BAT97021.1"/>
    </source>
</evidence>
<sequence length="178" mass="20272">MSPITFTDTNFQASDLDQDDPIVIIIKIVRYGVSKVLIDQVNIPVEETKGYFVEVRSKVGRPGVCIGVELQLPNLKIVQDFFLFELVGMKVILGFEWLKSLGKFSTDLRQHGIEVQQDGRVIEINADTTLSRMVAFLKALRTELRNEAKAFYVYVELGMMNVIKMEHPLNLLKRALKI</sequence>
<dbReference type="EMBL" id="AP015042">
    <property type="protein sequence ID" value="BAT97021.1"/>
    <property type="molecule type" value="Genomic_DNA"/>
</dbReference>
<organism evidence="1 2">
    <name type="scientific">Vigna angularis var. angularis</name>
    <dbReference type="NCBI Taxonomy" id="157739"/>
    <lineage>
        <taxon>Eukaryota</taxon>
        <taxon>Viridiplantae</taxon>
        <taxon>Streptophyta</taxon>
        <taxon>Embryophyta</taxon>
        <taxon>Tracheophyta</taxon>
        <taxon>Spermatophyta</taxon>
        <taxon>Magnoliopsida</taxon>
        <taxon>eudicotyledons</taxon>
        <taxon>Gunneridae</taxon>
        <taxon>Pentapetalae</taxon>
        <taxon>rosids</taxon>
        <taxon>fabids</taxon>
        <taxon>Fabales</taxon>
        <taxon>Fabaceae</taxon>
        <taxon>Papilionoideae</taxon>
        <taxon>50 kb inversion clade</taxon>
        <taxon>NPAAA clade</taxon>
        <taxon>indigoferoid/millettioid clade</taxon>
        <taxon>Phaseoleae</taxon>
        <taxon>Vigna</taxon>
    </lineage>
</organism>
<gene>
    <name evidence="1" type="primary">Vigan.09G036200</name>
    <name evidence="1" type="ORF">VIGAN_09036200</name>
</gene>
<evidence type="ECO:0000313" key="2">
    <source>
        <dbReference type="Proteomes" id="UP000291084"/>
    </source>
</evidence>
<name>A0A0S3SVT6_PHAAN</name>
<reference evidence="1 2" key="1">
    <citation type="journal article" date="2015" name="Sci. Rep.">
        <title>The power of single molecule real-time sequencing technology in the de novo assembly of a eukaryotic genome.</title>
        <authorList>
            <person name="Sakai H."/>
            <person name="Naito K."/>
            <person name="Ogiso-Tanaka E."/>
            <person name="Takahashi Y."/>
            <person name="Iseki K."/>
            <person name="Muto C."/>
            <person name="Satou K."/>
            <person name="Teruya K."/>
            <person name="Shiroma A."/>
            <person name="Shimoji M."/>
            <person name="Hirano T."/>
            <person name="Itoh T."/>
            <person name="Kaga A."/>
            <person name="Tomooka N."/>
        </authorList>
    </citation>
    <scope>NUCLEOTIDE SEQUENCE [LARGE SCALE GENOMIC DNA]</scope>
    <source>
        <strain evidence="2">cv. Shumari</strain>
    </source>
</reference>
<keyword evidence="2" id="KW-1185">Reference proteome</keyword>
<proteinExistence type="predicted"/>
<dbReference type="Proteomes" id="UP000291084">
    <property type="component" value="Chromosome 9"/>
</dbReference>